<feature type="compositionally biased region" description="Polar residues" evidence="7">
    <location>
        <begin position="1118"/>
        <end position="1127"/>
    </location>
</feature>
<dbReference type="PANTHER" id="PTHR43690">
    <property type="entry name" value="NARDILYSIN"/>
    <property type="match status" value="1"/>
</dbReference>
<dbReference type="GO" id="GO:0005739">
    <property type="term" value="C:mitochondrion"/>
    <property type="evidence" value="ECO:0007669"/>
    <property type="project" value="TreeGrafter"/>
</dbReference>
<dbReference type="PANTHER" id="PTHR43690:SF18">
    <property type="entry name" value="INSULIN-DEGRADING ENZYME-RELATED"/>
    <property type="match status" value="1"/>
</dbReference>
<dbReference type="InterPro" id="IPR050626">
    <property type="entry name" value="Peptidase_M16"/>
</dbReference>
<evidence type="ECO:0000313" key="10">
    <source>
        <dbReference type="EMBL" id="CAG7729316.1"/>
    </source>
</evidence>
<evidence type="ECO:0000259" key="9">
    <source>
        <dbReference type="Pfam" id="PF16187"/>
    </source>
</evidence>
<evidence type="ECO:0000256" key="1">
    <source>
        <dbReference type="ARBA" id="ARBA00007261"/>
    </source>
</evidence>
<feature type="region of interest" description="Disordered" evidence="7">
    <location>
        <begin position="1572"/>
        <end position="1600"/>
    </location>
</feature>
<proteinExistence type="inferred from homology"/>
<feature type="region of interest" description="Disordered" evidence="7">
    <location>
        <begin position="1345"/>
        <end position="1408"/>
    </location>
</feature>
<keyword evidence="4" id="KW-0378">Hydrolase</keyword>
<dbReference type="FunFam" id="3.30.830.10:FF:000005">
    <property type="entry name" value="nardilysin isoform X1"/>
    <property type="match status" value="1"/>
</dbReference>
<evidence type="ECO:0000256" key="5">
    <source>
        <dbReference type="ARBA" id="ARBA00022833"/>
    </source>
</evidence>
<evidence type="ECO:0000313" key="11">
    <source>
        <dbReference type="Proteomes" id="UP000708208"/>
    </source>
</evidence>
<feature type="region of interest" description="Disordered" evidence="7">
    <location>
        <begin position="897"/>
        <end position="1048"/>
    </location>
</feature>
<feature type="compositionally biased region" description="Basic and acidic residues" evidence="7">
    <location>
        <begin position="1482"/>
        <end position="1507"/>
    </location>
</feature>
<feature type="domain" description="Peptidase M16 C-terminal" evidence="8">
    <location>
        <begin position="3"/>
        <end position="104"/>
    </location>
</feature>
<feature type="compositionally biased region" description="Basic and acidic residues" evidence="7">
    <location>
        <begin position="1516"/>
        <end position="1538"/>
    </location>
</feature>
<name>A0A8J2K6T9_9HEXA</name>
<evidence type="ECO:0000256" key="3">
    <source>
        <dbReference type="ARBA" id="ARBA00022723"/>
    </source>
</evidence>
<protein>
    <recommendedName>
        <fullName evidence="12">Peptidase M16 middle/third domain-containing protein</fullName>
    </recommendedName>
</protein>
<feature type="compositionally biased region" description="Low complexity" evidence="7">
    <location>
        <begin position="1380"/>
        <end position="1389"/>
    </location>
</feature>
<dbReference type="Pfam" id="PF16187">
    <property type="entry name" value="Peptidase_M16_M"/>
    <property type="match status" value="1"/>
</dbReference>
<evidence type="ECO:0000256" key="7">
    <source>
        <dbReference type="SAM" id="MobiDB-lite"/>
    </source>
</evidence>
<dbReference type="InterPro" id="IPR032632">
    <property type="entry name" value="Peptidase_M16_M"/>
</dbReference>
<dbReference type="GO" id="GO:0004222">
    <property type="term" value="F:metalloendopeptidase activity"/>
    <property type="evidence" value="ECO:0007669"/>
    <property type="project" value="TreeGrafter"/>
</dbReference>
<keyword evidence="2" id="KW-0645">Protease</keyword>
<comment type="similarity">
    <text evidence="1">Belongs to the peptidase M16 family.</text>
</comment>
<dbReference type="Proteomes" id="UP000708208">
    <property type="component" value="Unassembled WGS sequence"/>
</dbReference>
<organism evidence="10 11">
    <name type="scientific">Allacma fusca</name>
    <dbReference type="NCBI Taxonomy" id="39272"/>
    <lineage>
        <taxon>Eukaryota</taxon>
        <taxon>Metazoa</taxon>
        <taxon>Ecdysozoa</taxon>
        <taxon>Arthropoda</taxon>
        <taxon>Hexapoda</taxon>
        <taxon>Collembola</taxon>
        <taxon>Symphypleona</taxon>
        <taxon>Sminthuridae</taxon>
        <taxon>Allacma</taxon>
    </lineage>
</organism>
<dbReference type="OrthoDB" id="952271at2759"/>
<evidence type="ECO:0000256" key="4">
    <source>
        <dbReference type="ARBA" id="ARBA00022801"/>
    </source>
</evidence>
<feature type="compositionally biased region" description="Basic and acidic residues" evidence="7">
    <location>
        <begin position="1093"/>
        <end position="1105"/>
    </location>
</feature>
<feature type="compositionally biased region" description="Basic residues" evidence="7">
    <location>
        <begin position="1139"/>
        <end position="1154"/>
    </location>
</feature>
<gene>
    <name evidence="10" type="ORF">AFUS01_LOCUS18040</name>
</gene>
<feature type="region of interest" description="Disordered" evidence="7">
    <location>
        <begin position="1436"/>
        <end position="1538"/>
    </location>
</feature>
<dbReference type="EMBL" id="CAJVCH010176549">
    <property type="protein sequence ID" value="CAG7729316.1"/>
    <property type="molecule type" value="Genomic_DNA"/>
</dbReference>
<evidence type="ECO:0000256" key="6">
    <source>
        <dbReference type="ARBA" id="ARBA00023049"/>
    </source>
</evidence>
<evidence type="ECO:0000256" key="2">
    <source>
        <dbReference type="ARBA" id="ARBA00022670"/>
    </source>
</evidence>
<dbReference type="InterPro" id="IPR007863">
    <property type="entry name" value="Peptidase_M16_C"/>
</dbReference>
<feature type="region of interest" description="Disordered" evidence="7">
    <location>
        <begin position="1093"/>
        <end position="1154"/>
    </location>
</feature>
<feature type="region of interest" description="Disordered" evidence="7">
    <location>
        <begin position="733"/>
        <end position="793"/>
    </location>
</feature>
<keyword evidence="6" id="KW-0482">Metalloprotease</keyword>
<accession>A0A8J2K6T9</accession>
<feature type="compositionally biased region" description="Acidic residues" evidence="7">
    <location>
        <begin position="773"/>
        <end position="787"/>
    </location>
</feature>
<feature type="compositionally biased region" description="Basic and acidic residues" evidence="7">
    <location>
        <begin position="1584"/>
        <end position="1600"/>
    </location>
</feature>
<feature type="compositionally biased region" description="Polar residues" evidence="7">
    <location>
        <begin position="972"/>
        <end position="981"/>
    </location>
</feature>
<dbReference type="Pfam" id="PF05193">
    <property type="entry name" value="Peptidase_M16_C"/>
    <property type="match status" value="1"/>
</dbReference>
<feature type="domain" description="Peptidase M16 middle/third" evidence="9">
    <location>
        <begin position="110"/>
        <end position="393"/>
    </location>
</feature>
<feature type="compositionally biased region" description="Basic and acidic residues" evidence="7">
    <location>
        <begin position="955"/>
        <end position="970"/>
    </location>
</feature>
<evidence type="ECO:0000259" key="8">
    <source>
        <dbReference type="Pfam" id="PF05193"/>
    </source>
</evidence>
<feature type="compositionally biased region" description="Polar residues" evidence="7">
    <location>
        <begin position="733"/>
        <end position="743"/>
    </location>
</feature>
<reference evidence="10" key="1">
    <citation type="submission" date="2021-06" db="EMBL/GenBank/DDBJ databases">
        <authorList>
            <person name="Hodson N. C."/>
            <person name="Mongue J. A."/>
            <person name="Jaron S. K."/>
        </authorList>
    </citation>
    <scope>NUCLEOTIDE SEQUENCE</scope>
</reference>
<keyword evidence="11" id="KW-1185">Reference proteome</keyword>
<sequence>MFLIFPIPDFTKHYKTGAILYLRYVLGYEGPGSLVTTLKRENFIKKLEVEYEQPGTGFAFITLDFQLTKNGQEDLDRVITHLFQYVKMIRKEGPQRRLWEEMKAVNETKFRFLPHESPINYVENLVTLMPVVPQEEILSCRYLLSESKLELIRDLFNFISPNRMRMITSWPENIQVADEVDEWFGCKYKYSTIDDKLIQRWNHCYLYPEFKSPPPNPFVATMFDLKARDTKAENNLPRLLDENELTRIWFLQDSVFREPKATIIMHVISPLPKHGPSEFNLTRLMAKTVEDALLEFSSAAAVAGFMFNVEASIAGFTTTVHGYDHKIHILFNYVLNRLFHFVSFGNVGCRFEAIKAAYLEELEQWSQQEPYLHASEYVDQLLNHDFWSVDELLLSMKDDSIPPARLVAFAQKFFAQVKLEWFFHGNFTEKESLRICQSSLEYFRCVNSRPIPPSKIKDPQEIILESGSAIYQAEHKGSGINRNRVSCAALVLQTDLSCMKDKVVIELIESILYDPAYNIVPGRDKLIWTDTRKTRASLALIIVVQATKEVAVLEESMESFLNYMHKELKSMSREEFLEHRVGLALKKANKNKSLWDRGVEMFQEIFKEQYDFDSYNVELRELQKITLSDLSKFYEEWILPASNKRKKLCIHVVPAAPAPAATDRNAVAPTNPLMGFGIPKEEQKIPRENLYTATNSTRVPQNNSIIQRWTPSVKNSIRDDICTRGSTALSAFARSSNVNTGPRENNAVHSGGKATKACEQQGKHNAVPKNDNTSDEDAEEDPNDDSSSDSNESTMIKEYYFKIEEEIRALSNLKRHLLSGLRKAGTENQDKSEETIAANSMIAEGGEAQQEEKEKIVEKDVEANIEFERLPPLHLHPDQLHLPSEFNVYTLTSIESSRQRSNSSNHSNPKINNKNGKGKNRYKESSEDENYPARSSSRRHSPRPNPSKMPSRARLSRDSTLKKESGEKSNPRSRPSSSTYKTKPVNKEPRAADSRFQKSDSRVPDKKSETKVPVKKHISTSESEPERPKPRKVKTPVKPSQDTLTETLKKTISEMDDVEEIEELDFDIQKEIIRLQKLRTLLDAKAKRILNKESVPKAESESRAEKKQKHPNKKTKESTPSLENNPADSPENVPSIKSVKSKTKCPRGNNKRKQRTTTLYKCLQELRTNLTDEEYQHIIDASEDKLKATIKQYQQGTALPDYDANENLFVSGDKDSKDIRDPELINWLRGTVVEEEKLNIHRSMLKTRKEIDCLNNTYLLSATLDPYSFNSQSGKLLKDGSPMGFLNSNGNFSDLPSNIIQNDPSLQPKVTINKSEINKENKNLVRKPSVPRKISNLKALKTSTKATKNVSSKFSNKDPLKPFRFGLGRLTQKNSKESSSKASNKNSKNPYPLKPVRKPSQNSNECAAEEKMNDDFNLVKSVSSDESCRDSLKMKVISKGKSPGGDSDGDSSSGGDQTTRRGSLKDFQFNVGQQQGKKHKKAEQVKKEDKEKDQIKAVSKFKEDLKTSQRKGSNKVKSDAKNPKIKLDDMSPKEFGVKHRREVAAEKKKNLNNDMAEFKNLSVPPKEHIVKTVSLNSTDEDSETELRLPTKDENTVKSDKVGDSVSAEIIAVVKARDDRSSTESVAEDVSKTNANPARVKIINDIRKWRKTMQLYAKQKSLQD</sequence>
<feature type="compositionally biased region" description="Low complexity" evidence="7">
    <location>
        <begin position="1439"/>
        <end position="1456"/>
    </location>
</feature>
<feature type="compositionally biased region" description="Basic and acidic residues" evidence="7">
    <location>
        <begin position="985"/>
        <end position="1012"/>
    </location>
</feature>
<dbReference type="GO" id="GO:0046872">
    <property type="term" value="F:metal ion binding"/>
    <property type="evidence" value="ECO:0007669"/>
    <property type="project" value="UniProtKB-KW"/>
</dbReference>
<evidence type="ECO:0008006" key="12">
    <source>
        <dbReference type="Google" id="ProtNLM"/>
    </source>
</evidence>
<dbReference type="GO" id="GO:0051603">
    <property type="term" value="P:proteolysis involved in protein catabolic process"/>
    <property type="evidence" value="ECO:0007669"/>
    <property type="project" value="TreeGrafter"/>
</dbReference>
<comment type="caution">
    <text evidence="10">The sequence shown here is derived from an EMBL/GenBank/DDBJ whole genome shotgun (WGS) entry which is preliminary data.</text>
</comment>
<dbReference type="GO" id="GO:0005829">
    <property type="term" value="C:cytosol"/>
    <property type="evidence" value="ECO:0007669"/>
    <property type="project" value="TreeGrafter"/>
</dbReference>
<feature type="compositionally biased region" description="Low complexity" evidence="7">
    <location>
        <begin position="899"/>
        <end position="915"/>
    </location>
</feature>
<keyword evidence="3" id="KW-0479">Metal-binding</keyword>
<keyword evidence="5" id="KW-0862">Zinc</keyword>
<dbReference type="GO" id="GO:0043171">
    <property type="term" value="P:peptide catabolic process"/>
    <property type="evidence" value="ECO:0007669"/>
    <property type="project" value="TreeGrafter"/>
</dbReference>